<dbReference type="Proteomes" id="UP000807342">
    <property type="component" value="Unassembled WGS sequence"/>
</dbReference>
<dbReference type="EMBL" id="MU151696">
    <property type="protein sequence ID" value="KAF9442139.1"/>
    <property type="molecule type" value="Genomic_DNA"/>
</dbReference>
<name>A0A9P5X1Z4_9AGAR</name>
<comment type="caution">
    <text evidence="1">The sequence shown here is derived from an EMBL/GenBank/DDBJ whole genome shotgun (WGS) entry which is preliminary data.</text>
</comment>
<keyword evidence="2" id="KW-1185">Reference proteome</keyword>
<evidence type="ECO:0000313" key="2">
    <source>
        <dbReference type="Proteomes" id="UP000807342"/>
    </source>
</evidence>
<accession>A0A9P5X1Z4</accession>
<reference evidence="1" key="1">
    <citation type="submission" date="2020-11" db="EMBL/GenBank/DDBJ databases">
        <authorList>
            <consortium name="DOE Joint Genome Institute"/>
            <person name="Ahrendt S."/>
            <person name="Riley R."/>
            <person name="Andreopoulos W."/>
            <person name="Labutti K."/>
            <person name="Pangilinan J."/>
            <person name="Ruiz-Duenas F.J."/>
            <person name="Barrasa J.M."/>
            <person name="Sanchez-Garcia M."/>
            <person name="Camarero S."/>
            <person name="Miyauchi S."/>
            <person name="Serrano A."/>
            <person name="Linde D."/>
            <person name="Babiker R."/>
            <person name="Drula E."/>
            <person name="Ayuso-Fernandez I."/>
            <person name="Pacheco R."/>
            <person name="Padilla G."/>
            <person name="Ferreira P."/>
            <person name="Barriuso J."/>
            <person name="Kellner H."/>
            <person name="Castanera R."/>
            <person name="Alfaro M."/>
            <person name="Ramirez L."/>
            <person name="Pisabarro A.G."/>
            <person name="Kuo A."/>
            <person name="Tritt A."/>
            <person name="Lipzen A."/>
            <person name="He G."/>
            <person name="Yan M."/>
            <person name="Ng V."/>
            <person name="Cullen D."/>
            <person name="Martin F."/>
            <person name="Rosso M.-N."/>
            <person name="Henrissat B."/>
            <person name="Hibbett D."/>
            <person name="Martinez A.T."/>
            <person name="Grigoriev I.V."/>
        </authorList>
    </citation>
    <scope>NUCLEOTIDE SEQUENCE</scope>
    <source>
        <strain evidence="1">MF-IS2</strain>
    </source>
</reference>
<proteinExistence type="predicted"/>
<gene>
    <name evidence="1" type="ORF">P691DRAFT_506364</name>
</gene>
<evidence type="ECO:0000313" key="1">
    <source>
        <dbReference type="EMBL" id="KAF9442139.1"/>
    </source>
</evidence>
<dbReference type="AlphaFoldDB" id="A0A9P5X1Z4"/>
<sequence length="109" mass="11926">MNLGQYALSERRDLCKFPFTHCHWICQPQMRDLEVVSPTASTPPLGKALIQLANPPCRSISCVSPPPSDPGPSSIAPFALFEMRNQGDADDNRASMIVNSSRLGIENDV</sequence>
<organism evidence="1 2">
    <name type="scientific">Macrolepiota fuliginosa MF-IS2</name>
    <dbReference type="NCBI Taxonomy" id="1400762"/>
    <lineage>
        <taxon>Eukaryota</taxon>
        <taxon>Fungi</taxon>
        <taxon>Dikarya</taxon>
        <taxon>Basidiomycota</taxon>
        <taxon>Agaricomycotina</taxon>
        <taxon>Agaricomycetes</taxon>
        <taxon>Agaricomycetidae</taxon>
        <taxon>Agaricales</taxon>
        <taxon>Agaricineae</taxon>
        <taxon>Agaricaceae</taxon>
        <taxon>Macrolepiota</taxon>
    </lineage>
</organism>
<protein>
    <submittedName>
        <fullName evidence="1">Uncharacterized protein</fullName>
    </submittedName>
</protein>